<comment type="caution">
    <text evidence="2">The sequence shown here is derived from an EMBL/GenBank/DDBJ whole genome shotgun (WGS) entry which is preliminary data.</text>
</comment>
<dbReference type="AlphaFoldDB" id="A0A118DNY7"/>
<dbReference type="Pfam" id="PF10991">
    <property type="entry name" value="Enc34_ssDNA-bd"/>
    <property type="match status" value="1"/>
</dbReference>
<evidence type="ECO:0000313" key="3">
    <source>
        <dbReference type="Proteomes" id="UP000062788"/>
    </source>
</evidence>
<sequence length="202" mass="22126">MASIKLTNVRIAFIDNLRNAAQFDGQGAFRYSATFLVEPGSENDKKVNDAINQAAAEAWGKKAEAMLTGFRGNSNKFCYIDGNTKPEYEGFEDMFYLSSHRKQDDGRPLLLDMYADPATGKPARLIDQSTGEWLPGKEGRIYAGCYVNATVDIYAQTKNYPGIRASLKGVQFAGDGDSFSGARRANEDDFEAAAPETADDFA</sequence>
<feature type="region of interest" description="Disordered" evidence="1">
    <location>
        <begin position="180"/>
        <end position="202"/>
    </location>
</feature>
<protein>
    <recommendedName>
        <fullName evidence="4">Phage protein</fullName>
    </recommendedName>
</protein>
<dbReference type="Gene3D" id="2.40.50.140">
    <property type="entry name" value="Nucleic acid-binding proteins"/>
    <property type="match status" value="1"/>
</dbReference>
<keyword evidence="3" id="KW-1185">Reference proteome</keyword>
<dbReference type="RefSeq" id="WP_059516573.1">
    <property type="nucleotide sequence ID" value="NZ_LOWA01000031.1"/>
</dbReference>
<dbReference type="OrthoDB" id="8689960at2"/>
<dbReference type="InterPro" id="IPR022595">
    <property type="entry name" value="Enc34_ssDNA-bd"/>
</dbReference>
<accession>A0A118DNY7</accession>
<reference evidence="2 3" key="1">
    <citation type="submission" date="2015-11" db="EMBL/GenBank/DDBJ databases">
        <title>Expanding the genomic diversity of Burkholderia species for the development of highly accurate diagnostics.</title>
        <authorList>
            <person name="Sahl J."/>
            <person name="Keim P."/>
            <person name="Wagner D."/>
        </authorList>
    </citation>
    <scope>NUCLEOTIDE SEQUENCE [LARGE SCALE GENOMIC DNA]</scope>
    <source>
        <strain evidence="2 3">TSV85</strain>
    </source>
</reference>
<dbReference type="InterPro" id="IPR012340">
    <property type="entry name" value="NA-bd_OB-fold"/>
</dbReference>
<dbReference type="Proteomes" id="UP000062788">
    <property type="component" value="Unassembled WGS sequence"/>
</dbReference>
<dbReference type="EMBL" id="LOWA01000031">
    <property type="protein sequence ID" value="KVE27231.1"/>
    <property type="molecule type" value="Genomic_DNA"/>
</dbReference>
<evidence type="ECO:0008006" key="4">
    <source>
        <dbReference type="Google" id="ProtNLM"/>
    </source>
</evidence>
<organism evidence="2 3">
    <name type="scientific">Burkholderia singularis</name>
    <dbReference type="NCBI Taxonomy" id="1503053"/>
    <lineage>
        <taxon>Bacteria</taxon>
        <taxon>Pseudomonadati</taxon>
        <taxon>Pseudomonadota</taxon>
        <taxon>Betaproteobacteria</taxon>
        <taxon>Burkholderiales</taxon>
        <taxon>Burkholderiaceae</taxon>
        <taxon>Burkholderia</taxon>
        <taxon>pseudomallei group</taxon>
    </lineage>
</organism>
<evidence type="ECO:0000313" key="2">
    <source>
        <dbReference type="EMBL" id="KVE27231.1"/>
    </source>
</evidence>
<evidence type="ECO:0000256" key="1">
    <source>
        <dbReference type="SAM" id="MobiDB-lite"/>
    </source>
</evidence>
<name>A0A118DNY7_9BURK</name>
<proteinExistence type="predicted"/>
<gene>
    <name evidence="2" type="ORF">WS67_12065</name>
</gene>